<protein>
    <submittedName>
        <fullName evidence="1">Uncharacterized protein</fullName>
    </submittedName>
</protein>
<gene>
    <name evidence="1" type="ordered locus">HNE_2342</name>
</gene>
<evidence type="ECO:0000313" key="2">
    <source>
        <dbReference type="Proteomes" id="UP000001959"/>
    </source>
</evidence>
<dbReference type="KEGG" id="hne:HNE_2342"/>
<name>Q0BZQ7_HYPNA</name>
<organism evidence="1 2">
    <name type="scientific">Hyphomonas neptunium (strain ATCC 15444)</name>
    <dbReference type="NCBI Taxonomy" id="228405"/>
    <lineage>
        <taxon>Bacteria</taxon>
        <taxon>Pseudomonadati</taxon>
        <taxon>Pseudomonadota</taxon>
        <taxon>Alphaproteobacteria</taxon>
        <taxon>Hyphomonadales</taxon>
        <taxon>Hyphomonadaceae</taxon>
        <taxon>Hyphomonas</taxon>
    </lineage>
</organism>
<sequence length="99" mass="10868">MPELRSCFTVGARFDACLRFGFRLFKQLEKVVRNRLPNDAVIHLAQTLTDGAVTKATLTAACLRVFSILISGLIHSVALNSVHLPTRYPPGGEMAIFVP</sequence>
<dbReference type="AlphaFoldDB" id="Q0BZQ7"/>
<dbReference type="HOGENOM" id="CLU_2316489_0_0_5"/>
<proteinExistence type="predicted"/>
<dbReference type="Proteomes" id="UP000001959">
    <property type="component" value="Chromosome"/>
</dbReference>
<dbReference type="STRING" id="228405.HNE_2342"/>
<reference evidence="1 2" key="1">
    <citation type="journal article" date="2006" name="J. Bacteriol.">
        <title>Comparative genomic evidence for a close relationship between the dimorphic prosthecate bacteria Hyphomonas neptunium and Caulobacter crescentus.</title>
        <authorList>
            <person name="Badger J.H."/>
            <person name="Hoover T.R."/>
            <person name="Brun Y.V."/>
            <person name="Weiner R.M."/>
            <person name="Laub M.T."/>
            <person name="Alexandre G."/>
            <person name="Mrazek J."/>
            <person name="Ren Q."/>
            <person name="Paulsen I.T."/>
            <person name="Nelson K.E."/>
            <person name="Khouri H.M."/>
            <person name="Radune D."/>
            <person name="Sosa J."/>
            <person name="Dodson R.J."/>
            <person name="Sullivan S.A."/>
            <person name="Rosovitz M.J."/>
            <person name="Madupu R."/>
            <person name="Brinkac L.M."/>
            <person name="Durkin A.S."/>
            <person name="Daugherty S.C."/>
            <person name="Kothari S.P."/>
            <person name="Giglio M.G."/>
            <person name="Zhou L."/>
            <person name="Haft D.H."/>
            <person name="Selengut J.D."/>
            <person name="Davidsen T.M."/>
            <person name="Yang Q."/>
            <person name="Zafar N."/>
            <person name="Ward N.L."/>
        </authorList>
    </citation>
    <scope>NUCLEOTIDE SEQUENCE [LARGE SCALE GENOMIC DNA]</scope>
    <source>
        <strain evidence="1 2">ATCC 15444</strain>
    </source>
</reference>
<evidence type="ECO:0000313" key="1">
    <source>
        <dbReference type="EMBL" id="ABI75785.1"/>
    </source>
</evidence>
<keyword evidence="2" id="KW-1185">Reference proteome</keyword>
<dbReference type="EMBL" id="CP000158">
    <property type="protein sequence ID" value="ABI75785.1"/>
    <property type="molecule type" value="Genomic_DNA"/>
</dbReference>
<accession>Q0BZQ7</accession>